<comment type="subunit">
    <text evidence="4">Component of the RNA polymerase III (Pol III) complex.</text>
</comment>
<evidence type="ECO:0000256" key="1">
    <source>
        <dbReference type="ARBA" id="ARBA00004123"/>
    </source>
</evidence>
<dbReference type="InterPro" id="IPR024661">
    <property type="entry name" value="RNA_pol_III_Rpc31"/>
</dbReference>
<dbReference type="PIRSF" id="PIRSF000777">
    <property type="entry name" value="RNA_polIII_C31"/>
    <property type="match status" value="1"/>
</dbReference>
<evidence type="ECO:0000256" key="5">
    <source>
        <dbReference type="SAM" id="MobiDB-lite"/>
    </source>
</evidence>
<reference evidence="6 7" key="1">
    <citation type="submission" date="2023-04" db="EMBL/GenBank/DDBJ databases">
        <title>Genome of Basidiobolus ranarum AG-B5.</title>
        <authorList>
            <person name="Stajich J.E."/>
            <person name="Carter-House D."/>
            <person name="Gryganskyi A."/>
        </authorList>
    </citation>
    <scope>NUCLEOTIDE SEQUENCE [LARGE SCALE GENOMIC DNA]</scope>
    <source>
        <strain evidence="6 7">AG-B5</strain>
    </source>
</reference>
<keyword evidence="3 4" id="KW-0539">Nucleus</keyword>
<dbReference type="Pfam" id="PF11705">
    <property type="entry name" value="RNA_pol_3_Rpc31"/>
    <property type="match status" value="1"/>
</dbReference>
<comment type="function">
    <text evidence="4">DNA-dependent RNA polymerase catalyzes the transcription of DNA into RNA using the four ribonucleoside triphosphates as substrates. Specific peripheric component of RNA polymerase III which synthesizes small RNAs, such as 5S rRNA and tRNAs.</text>
</comment>
<evidence type="ECO:0000256" key="3">
    <source>
        <dbReference type="ARBA" id="ARBA00023242"/>
    </source>
</evidence>
<dbReference type="Proteomes" id="UP001479436">
    <property type="component" value="Unassembled WGS sequence"/>
</dbReference>
<evidence type="ECO:0000256" key="2">
    <source>
        <dbReference type="ARBA" id="ARBA00008352"/>
    </source>
</evidence>
<feature type="region of interest" description="Disordered" evidence="5">
    <location>
        <begin position="143"/>
        <end position="208"/>
    </location>
</feature>
<comment type="caution">
    <text evidence="6">The sequence shown here is derived from an EMBL/GenBank/DDBJ whole genome shotgun (WGS) entry which is preliminary data.</text>
</comment>
<organism evidence="6 7">
    <name type="scientific">Basidiobolus ranarum</name>
    <dbReference type="NCBI Taxonomy" id="34480"/>
    <lineage>
        <taxon>Eukaryota</taxon>
        <taxon>Fungi</taxon>
        <taxon>Fungi incertae sedis</taxon>
        <taxon>Zoopagomycota</taxon>
        <taxon>Entomophthoromycotina</taxon>
        <taxon>Basidiobolomycetes</taxon>
        <taxon>Basidiobolales</taxon>
        <taxon>Basidiobolaceae</taxon>
        <taxon>Basidiobolus</taxon>
    </lineage>
</organism>
<evidence type="ECO:0000313" key="7">
    <source>
        <dbReference type="Proteomes" id="UP001479436"/>
    </source>
</evidence>
<evidence type="ECO:0000313" key="6">
    <source>
        <dbReference type="EMBL" id="KAK9712070.1"/>
    </source>
</evidence>
<sequence>MSRGGRGRGRGGGGTGRAGPPMSGLQSEVQGLVFFPAEPLEIFPEIDLPIPKSITYEERESLKHLREYKKTLKESPFYLELPPPPKDIERYSDRYQRHNSSKEHLSSVITDLSFFPEELHVAFDKTKTAKKRKTVNFNMDLETLNSLEKEEQDDGKKADDEEAAEGEDNEEINDEEEDFEEETDYVDSYFDNGEGDEYEDDDDSGAVF</sequence>
<feature type="compositionally biased region" description="Acidic residues" evidence="5">
    <location>
        <begin position="160"/>
        <end position="185"/>
    </location>
</feature>
<feature type="region of interest" description="Disordered" evidence="5">
    <location>
        <begin position="1"/>
        <end position="25"/>
    </location>
</feature>
<comment type="subcellular location">
    <subcellularLocation>
        <location evidence="1 4">Nucleus</location>
    </subcellularLocation>
</comment>
<feature type="compositionally biased region" description="Acidic residues" evidence="5">
    <location>
        <begin position="193"/>
        <end position="208"/>
    </location>
</feature>
<comment type="similarity">
    <text evidence="2 4">Belongs to the eukaryotic RPC7 RNA polymerase subunit family.</text>
</comment>
<name>A0ABR2W074_9FUNG</name>
<proteinExistence type="inferred from homology"/>
<accession>A0ABR2W074</accession>
<dbReference type="EMBL" id="JASJQH010007239">
    <property type="protein sequence ID" value="KAK9712070.1"/>
    <property type="molecule type" value="Genomic_DNA"/>
</dbReference>
<dbReference type="PANTHER" id="PTHR15367">
    <property type="entry name" value="DNA-DIRECTED RNA POLYMERASE III"/>
    <property type="match status" value="1"/>
</dbReference>
<dbReference type="PANTHER" id="PTHR15367:SF2">
    <property type="entry name" value="DNA-DIRECTED RNA POLYMERASE III SUBUNIT"/>
    <property type="match status" value="1"/>
</dbReference>
<gene>
    <name evidence="6" type="ORF">K7432_007394</name>
</gene>
<keyword evidence="7" id="KW-1185">Reference proteome</keyword>
<evidence type="ECO:0000256" key="4">
    <source>
        <dbReference type="PIRNR" id="PIRNR000777"/>
    </source>
</evidence>
<protein>
    <recommendedName>
        <fullName evidence="4">DNA-directed RNA polymerase III subunit</fullName>
    </recommendedName>
</protein>